<dbReference type="KEGG" id="apln:108733997"/>
<evidence type="ECO:0000313" key="2">
    <source>
        <dbReference type="Proteomes" id="UP000192223"/>
    </source>
</evidence>
<dbReference type="InParanoid" id="A0A1W4WA55"/>
<reference evidence="3" key="1">
    <citation type="submission" date="2025-08" db="UniProtKB">
        <authorList>
            <consortium name="RefSeq"/>
        </authorList>
    </citation>
    <scope>IDENTIFICATION</scope>
    <source>
        <tissue evidence="3">Entire body</tissue>
    </source>
</reference>
<feature type="compositionally biased region" description="Basic and acidic residues" evidence="1">
    <location>
        <begin position="47"/>
        <end position="79"/>
    </location>
</feature>
<keyword evidence="2" id="KW-1185">Reference proteome</keyword>
<evidence type="ECO:0000313" key="3">
    <source>
        <dbReference type="RefSeq" id="XP_018320876.1"/>
    </source>
</evidence>
<evidence type="ECO:0000256" key="1">
    <source>
        <dbReference type="SAM" id="MobiDB-lite"/>
    </source>
</evidence>
<feature type="region of interest" description="Disordered" evidence="1">
    <location>
        <begin position="36"/>
        <end position="87"/>
    </location>
</feature>
<dbReference type="AlphaFoldDB" id="A0A1W4WA55"/>
<dbReference type="GeneID" id="108733997"/>
<dbReference type="RefSeq" id="XP_018320876.1">
    <property type="nucleotide sequence ID" value="XM_018465374.2"/>
</dbReference>
<protein>
    <submittedName>
        <fullName evidence="3">Uncharacterized protein LOC108733997</fullName>
    </submittedName>
</protein>
<proteinExistence type="predicted"/>
<dbReference type="Proteomes" id="UP000192223">
    <property type="component" value="Unplaced"/>
</dbReference>
<sequence length="147" mass="17037">MALIYYLKSKNKDGDCISETVPEKIVYASPPHHHGYKYVEPSGSHYHKYESHQPPDYHPDESQTQKTHEAPPNTYEERYGIAPKYNTKPYSSKNTYNPYVLKYSTINPVKLNDHLSIRGGRSVRSTDGKIDEKINKIADFIMRYAKQ</sequence>
<accession>A0A1W4WA55</accession>
<name>A0A1W4WA55_AGRPL</name>
<organism evidence="2 3">
    <name type="scientific">Agrilus planipennis</name>
    <name type="common">Emerald ash borer</name>
    <name type="synonym">Agrilus marcopoli</name>
    <dbReference type="NCBI Taxonomy" id="224129"/>
    <lineage>
        <taxon>Eukaryota</taxon>
        <taxon>Metazoa</taxon>
        <taxon>Ecdysozoa</taxon>
        <taxon>Arthropoda</taxon>
        <taxon>Hexapoda</taxon>
        <taxon>Insecta</taxon>
        <taxon>Pterygota</taxon>
        <taxon>Neoptera</taxon>
        <taxon>Endopterygota</taxon>
        <taxon>Coleoptera</taxon>
        <taxon>Polyphaga</taxon>
        <taxon>Elateriformia</taxon>
        <taxon>Buprestoidea</taxon>
        <taxon>Buprestidae</taxon>
        <taxon>Agrilinae</taxon>
        <taxon>Agrilus</taxon>
    </lineage>
</organism>
<gene>
    <name evidence="3" type="primary">LOC108733997</name>
</gene>